<evidence type="ECO:0000256" key="2">
    <source>
        <dbReference type="ARBA" id="ARBA00022670"/>
    </source>
</evidence>
<accession>A0A497XUD5</accession>
<dbReference type="InterPro" id="IPR036852">
    <property type="entry name" value="Peptidase_S8/S53_dom_sf"/>
</dbReference>
<dbReference type="GO" id="GO:0006508">
    <property type="term" value="P:proteolysis"/>
    <property type="evidence" value="ECO:0007669"/>
    <property type="project" value="UniProtKB-KW"/>
</dbReference>
<feature type="active site" description="Charge relay system" evidence="5">
    <location>
        <position position="114"/>
    </location>
</feature>
<dbReference type="EMBL" id="RCCJ01000001">
    <property type="protein sequence ID" value="RLJ70752.1"/>
    <property type="molecule type" value="Genomic_DNA"/>
</dbReference>
<comment type="caution">
    <text evidence="8">The sequence shown here is derived from an EMBL/GenBank/DDBJ whole genome shotgun (WGS) entry which is preliminary data.</text>
</comment>
<reference evidence="8 9" key="1">
    <citation type="submission" date="2018-10" db="EMBL/GenBank/DDBJ databases">
        <title>Genomic Encyclopedia of Archaeal and Bacterial Type Strains, Phase II (KMG-II): from individual species to whole genera.</title>
        <authorList>
            <person name="Goeker M."/>
        </authorList>
    </citation>
    <scope>NUCLEOTIDE SEQUENCE [LARGE SCALE GENOMIC DNA]</scope>
    <source>
        <strain evidence="8 9">DSM 16510</strain>
    </source>
</reference>
<evidence type="ECO:0000256" key="5">
    <source>
        <dbReference type="PROSITE-ProRule" id="PRU01240"/>
    </source>
</evidence>
<dbReference type="Proteomes" id="UP000267841">
    <property type="component" value="Unassembled WGS sequence"/>
</dbReference>
<dbReference type="InterPro" id="IPR023828">
    <property type="entry name" value="Peptidase_S8_Ser-AS"/>
</dbReference>
<evidence type="ECO:0000256" key="3">
    <source>
        <dbReference type="ARBA" id="ARBA00022801"/>
    </source>
</evidence>
<dbReference type="InterPro" id="IPR022398">
    <property type="entry name" value="Peptidase_S8_His-AS"/>
</dbReference>
<name>A0A497XUD5_9AQUI</name>
<dbReference type="InterPro" id="IPR034204">
    <property type="entry name" value="PfSUB1-like_cat_dom"/>
</dbReference>
<dbReference type="PRINTS" id="PR00723">
    <property type="entry name" value="SUBTILISIN"/>
</dbReference>
<gene>
    <name evidence="8" type="ORF">BCF55_1035</name>
</gene>
<feature type="active site" description="Charge relay system" evidence="5">
    <location>
        <position position="342"/>
    </location>
</feature>
<dbReference type="InterPro" id="IPR023827">
    <property type="entry name" value="Peptidase_S8_Asp-AS"/>
</dbReference>
<dbReference type="PROSITE" id="PS00137">
    <property type="entry name" value="SUBTILASE_HIS"/>
    <property type="match status" value="1"/>
</dbReference>
<dbReference type="AlphaFoldDB" id="A0A497XUD5"/>
<dbReference type="InterPro" id="IPR015500">
    <property type="entry name" value="Peptidase_S8_subtilisin-rel"/>
</dbReference>
<dbReference type="SUPFAM" id="SSF52743">
    <property type="entry name" value="Subtilisin-like"/>
    <property type="match status" value="1"/>
</dbReference>
<keyword evidence="4 5" id="KW-0720">Serine protease</keyword>
<dbReference type="InterPro" id="IPR013783">
    <property type="entry name" value="Ig-like_fold"/>
</dbReference>
<feature type="domain" description="Peptidase S8/S53" evidence="7">
    <location>
        <begin position="106"/>
        <end position="376"/>
    </location>
</feature>
<keyword evidence="9" id="KW-1185">Reference proteome</keyword>
<dbReference type="PROSITE" id="PS00136">
    <property type="entry name" value="SUBTILASE_ASP"/>
    <property type="match status" value="1"/>
</dbReference>
<evidence type="ECO:0000313" key="9">
    <source>
        <dbReference type="Proteomes" id="UP000267841"/>
    </source>
</evidence>
<protein>
    <submittedName>
        <fullName evidence="8">Subtilase family protein</fullName>
    </submittedName>
</protein>
<dbReference type="Gene3D" id="2.60.40.10">
    <property type="entry name" value="Immunoglobulins"/>
    <property type="match status" value="1"/>
</dbReference>
<comment type="similarity">
    <text evidence="1 5 6">Belongs to the peptidase S8 family.</text>
</comment>
<evidence type="ECO:0000256" key="4">
    <source>
        <dbReference type="ARBA" id="ARBA00022825"/>
    </source>
</evidence>
<keyword evidence="2 5" id="KW-0645">Protease</keyword>
<dbReference type="Gene3D" id="3.40.50.200">
    <property type="entry name" value="Peptidase S8/S53 domain"/>
    <property type="match status" value="1"/>
</dbReference>
<evidence type="ECO:0000256" key="1">
    <source>
        <dbReference type="ARBA" id="ARBA00011073"/>
    </source>
</evidence>
<dbReference type="PROSITE" id="PS00138">
    <property type="entry name" value="SUBTILASE_SER"/>
    <property type="match status" value="1"/>
</dbReference>
<feature type="active site" description="Charge relay system" evidence="5">
    <location>
        <position position="169"/>
    </location>
</feature>
<dbReference type="InterPro" id="IPR000209">
    <property type="entry name" value="Peptidase_S8/S53_dom"/>
</dbReference>
<evidence type="ECO:0000313" key="8">
    <source>
        <dbReference type="EMBL" id="RLJ70752.1"/>
    </source>
</evidence>
<organism evidence="8 9">
    <name type="scientific">Hydrogenivirga caldilitoris</name>
    <dbReference type="NCBI Taxonomy" id="246264"/>
    <lineage>
        <taxon>Bacteria</taxon>
        <taxon>Pseudomonadati</taxon>
        <taxon>Aquificota</taxon>
        <taxon>Aquificia</taxon>
        <taxon>Aquificales</taxon>
        <taxon>Aquificaceae</taxon>
        <taxon>Hydrogenivirga</taxon>
    </lineage>
</organism>
<dbReference type="PANTHER" id="PTHR43399:SF4">
    <property type="entry name" value="CELL WALL-ASSOCIATED PROTEASE"/>
    <property type="match status" value="1"/>
</dbReference>
<evidence type="ECO:0000259" key="7">
    <source>
        <dbReference type="Pfam" id="PF00082"/>
    </source>
</evidence>
<dbReference type="InterPro" id="IPR051048">
    <property type="entry name" value="Peptidase_S8/S53_subtilisin"/>
</dbReference>
<proteinExistence type="inferred from homology"/>
<dbReference type="GO" id="GO:0004252">
    <property type="term" value="F:serine-type endopeptidase activity"/>
    <property type="evidence" value="ECO:0007669"/>
    <property type="project" value="UniProtKB-UniRule"/>
</dbReference>
<evidence type="ECO:0000256" key="6">
    <source>
        <dbReference type="RuleBase" id="RU003355"/>
    </source>
</evidence>
<keyword evidence="3 5" id="KW-0378">Hydrolase</keyword>
<dbReference type="PROSITE" id="PS51892">
    <property type="entry name" value="SUBTILASE"/>
    <property type="match status" value="1"/>
</dbReference>
<dbReference type="Pfam" id="PF00082">
    <property type="entry name" value="Peptidase_S8"/>
    <property type="match status" value="1"/>
</dbReference>
<dbReference type="CDD" id="cd07473">
    <property type="entry name" value="Peptidases_S8_Subtilisin_like"/>
    <property type="match status" value="1"/>
</dbReference>
<dbReference type="PANTHER" id="PTHR43399">
    <property type="entry name" value="SUBTILISIN-RELATED"/>
    <property type="match status" value="1"/>
</dbReference>
<dbReference type="RefSeq" id="WP_170144753.1">
    <property type="nucleotide sequence ID" value="NZ_RCCJ01000001.1"/>
</dbReference>
<sequence>MSSYLGLFLYLLLFTATNTFGEEYIVRAKDLADVPGTILKKIDRNTYLVELESLPVGLKSLSTGTLIEKNYKLWALNAPNDPCLQARWDLNFIRAYQAWDISTGSRTIYVAVLDTGVDYSNPDLKDNVWKNPDEVCGNNIDDDGNGYVDDCYGIDVANGDSDPMDDNGHGTAIASVIGAVGNNETLIAGVNWSVIIIPCKFLDSSGGGTIAGEIECLNYILNLKRNKGLNIVAVNASYGNVYPDSEIQREKIRELANEGIMYVTAAGNEGANNDLISMNPCNYDLDNMLCVGSVNSTGDRSGFSNYGFNKVKLSAPGENILTLENNNSGSSCSDLTSLSGTSFSTPFVTGAVALFKSTYPLSSYTEVKKHLLTTGRNNLSLSGQTYTCNILDLYSLMNGAVSPKVCASTLSLDWGDVQECTTVEKELIIRNTGNQRVQVANLYLEGGGFLLTKDGCSGRLLDTFEECSVFLAFSPGGSGDYTGSMYIHFSDSGLDFSVSLHAASSSSCGKSGGCTTGNPWVAFIPVLVFLRLLTRLRRR</sequence>